<feature type="region of interest" description="Disordered" evidence="7">
    <location>
        <begin position="22"/>
        <end position="55"/>
    </location>
</feature>
<evidence type="ECO:0000259" key="9">
    <source>
        <dbReference type="PROSITE" id="PS51007"/>
    </source>
</evidence>
<evidence type="ECO:0000313" key="10">
    <source>
        <dbReference type="EMBL" id="GLX77478.1"/>
    </source>
</evidence>
<accession>A0ABQ6GNB5</accession>
<dbReference type="InterPro" id="IPR051395">
    <property type="entry name" value="Cytochrome_c_Peroxidase/MauG"/>
</dbReference>
<feature type="chain" id="PRO_5045670717" description="Cytochrome c domain-containing protein" evidence="8">
    <location>
        <begin position="24"/>
        <end position="546"/>
    </location>
</feature>
<dbReference type="Gene3D" id="1.10.760.10">
    <property type="entry name" value="Cytochrome c-like domain"/>
    <property type="match status" value="2"/>
</dbReference>
<protein>
    <recommendedName>
        <fullName evidence="9">Cytochrome c domain-containing protein</fullName>
    </recommendedName>
</protein>
<dbReference type="InterPro" id="IPR004852">
    <property type="entry name" value="Di-haem_cyt_c_peroxidsae"/>
</dbReference>
<dbReference type="RefSeq" id="WP_284243334.1">
    <property type="nucleotide sequence ID" value="NZ_BSST01000001.1"/>
</dbReference>
<reference evidence="10 11" key="1">
    <citation type="submission" date="2023-03" db="EMBL/GenBank/DDBJ databases">
        <title>Draft genome sequence of Thalassotalea insulae KCTC 62186T.</title>
        <authorList>
            <person name="Sawabe T."/>
        </authorList>
    </citation>
    <scope>NUCLEOTIDE SEQUENCE [LARGE SCALE GENOMIC DNA]</scope>
    <source>
        <strain evidence="10 11">KCTC 62186</strain>
    </source>
</reference>
<keyword evidence="3 6" id="KW-0479">Metal-binding</keyword>
<dbReference type="EMBL" id="BSST01000001">
    <property type="protein sequence ID" value="GLX77478.1"/>
    <property type="molecule type" value="Genomic_DNA"/>
</dbReference>
<keyword evidence="5 6" id="KW-0408">Iron</keyword>
<keyword evidence="11" id="KW-1185">Reference proteome</keyword>
<evidence type="ECO:0000256" key="4">
    <source>
        <dbReference type="ARBA" id="ARBA00023002"/>
    </source>
</evidence>
<feature type="domain" description="Cytochrome c" evidence="9">
    <location>
        <begin position="307"/>
        <end position="450"/>
    </location>
</feature>
<dbReference type="SUPFAM" id="SSF46626">
    <property type="entry name" value="Cytochrome c"/>
    <property type="match status" value="2"/>
</dbReference>
<evidence type="ECO:0000256" key="7">
    <source>
        <dbReference type="SAM" id="MobiDB-lite"/>
    </source>
</evidence>
<keyword evidence="4" id="KW-0560">Oxidoreductase</keyword>
<feature type="signal peptide" evidence="8">
    <location>
        <begin position="1"/>
        <end position="23"/>
    </location>
</feature>
<dbReference type="Proteomes" id="UP001157186">
    <property type="component" value="Unassembled WGS sequence"/>
</dbReference>
<dbReference type="Pfam" id="PF03150">
    <property type="entry name" value="CCP_MauG"/>
    <property type="match status" value="1"/>
</dbReference>
<evidence type="ECO:0000256" key="1">
    <source>
        <dbReference type="ARBA" id="ARBA00004196"/>
    </source>
</evidence>
<evidence type="ECO:0000256" key="6">
    <source>
        <dbReference type="PROSITE-ProRule" id="PRU00433"/>
    </source>
</evidence>
<evidence type="ECO:0000256" key="3">
    <source>
        <dbReference type="ARBA" id="ARBA00022723"/>
    </source>
</evidence>
<organism evidence="10 11">
    <name type="scientific">Thalassotalea insulae</name>
    <dbReference type="NCBI Taxonomy" id="2056778"/>
    <lineage>
        <taxon>Bacteria</taxon>
        <taxon>Pseudomonadati</taxon>
        <taxon>Pseudomonadota</taxon>
        <taxon>Gammaproteobacteria</taxon>
        <taxon>Alteromonadales</taxon>
        <taxon>Colwelliaceae</taxon>
        <taxon>Thalassotalea</taxon>
    </lineage>
</organism>
<keyword evidence="2 6" id="KW-0349">Heme</keyword>
<comment type="subcellular location">
    <subcellularLocation>
        <location evidence="1">Cell envelope</location>
    </subcellularLocation>
</comment>
<evidence type="ECO:0000256" key="8">
    <source>
        <dbReference type="SAM" id="SignalP"/>
    </source>
</evidence>
<dbReference type="PANTHER" id="PTHR30600">
    <property type="entry name" value="CYTOCHROME C PEROXIDASE-RELATED"/>
    <property type="match status" value="1"/>
</dbReference>
<gene>
    <name evidence="10" type="ORF">tinsulaeT_08180</name>
</gene>
<evidence type="ECO:0000256" key="2">
    <source>
        <dbReference type="ARBA" id="ARBA00022617"/>
    </source>
</evidence>
<proteinExistence type="predicted"/>
<evidence type="ECO:0000256" key="5">
    <source>
        <dbReference type="ARBA" id="ARBA00023004"/>
    </source>
</evidence>
<dbReference type="InterPro" id="IPR009056">
    <property type="entry name" value="Cyt_c-like_dom"/>
</dbReference>
<name>A0ABQ6GNB5_9GAMM</name>
<dbReference type="PROSITE" id="PS51007">
    <property type="entry name" value="CYTC"/>
    <property type="match status" value="1"/>
</dbReference>
<comment type="caution">
    <text evidence="10">The sequence shown here is derived from an EMBL/GenBank/DDBJ whole genome shotgun (WGS) entry which is preliminary data.</text>
</comment>
<sequence length="546" mass="59628">MKKPLLLSSLLVTTLLTAQWVNAQETPRRPGPDRPNPPPPTQPPRQPPTQPGPEDIDQRLQQIISDNNIQAIDTTALALPHITSEKAQLGKKLFFTKNLGGEQSVACVSCHHPLLGGGDSLSLSVGVAAVDELDNSAHDLLGIGRFNGNDDHPVVGRNAPTTFNIAFYNRGLFWDGRVERLRNGVLVTPDSEQTADGRRLPDNNIPQNVALTDAQARFPVVSTIEMRGNFQTGSSNQTIRTALVSRLDDQVNAIASNWPAEFAQVFNQQEVTVDHVFEAISDYERSMVFVNNPWQHYLAGDNDALSVDQKQGAILFFTPSQQGGAGCVACHNGTNFTDQRHHLVAFPQIGVGAGNSSNNATAQDFGRENVTNNSNDRFHFRTPSLLNVEVTAPYGHSGAYQTLEQVVAHYNNPRRAIERLYAAQGQQAFVDGEAPYCQLPQITALIDKHQLNCEQVFSDSFANSIEVADYLERARNNQISASAPLRARANLSAVQVQQVSAFLTALTDPCVKDKACLAPWLLSDDDIASFPDDQVLTAKDNLGNNL</sequence>
<dbReference type="InterPro" id="IPR036909">
    <property type="entry name" value="Cyt_c-like_dom_sf"/>
</dbReference>
<evidence type="ECO:0000313" key="11">
    <source>
        <dbReference type="Proteomes" id="UP001157186"/>
    </source>
</evidence>
<feature type="compositionally biased region" description="Pro residues" evidence="7">
    <location>
        <begin position="33"/>
        <end position="51"/>
    </location>
</feature>
<keyword evidence="8" id="KW-0732">Signal</keyword>